<feature type="region of interest" description="Disordered" evidence="4">
    <location>
        <begin position="54"/>
        <end position="76"/>
    </location>
</feature>
<comment type="function">
    <text evidence="3">Component of the exocyst complex.</text>
</comment>
<dbReference type="AlphaFoldDB" id="A0A0E0BXK7"/>
<reference evidence="6" key="2">
    <citation type="submission" date="2018-05" db="EMBL/GenBank/DDBJ databases">
        <title>OmerRS3 (Oryza meridionalis Reference Sequence Version 3).</title>
        <authorList>
            <person name="Zhang J."/>
            <person name="Kudrna D."/>
            <person name="Lee S."/>
            <person name="Talag J."/>
            <person name="Welchert J."/>
            <person name="Wing R.A."/>
        </authorList>
    </citation>
    <scope>NUCLEOTIDE SEQUENCE [LARGE SCALE GENOMIC DNA]</scope>
    <source>
        <strain evidence="6">cv. OR44</strain>
    </source>
</reference>
<organism evidence="6">
    <name type="scientific">Oryza meridionalis</name>
    <dbReference type="NCBI Taxonomy" id="40149"/>
    <lineage>
        <taxon>Eukaryota</taxon>
        <taxon>Viridiplantae</taxon>
        <taxon>Streptophyta</taxon>
        <taxon>Embryophyta</taxon>
        <taxon>Tracheophyta</taxon>
        <taxon>Spermatophyta</taxon>
        <taxon>Magnoliopsida</taxon>
        <taxon>Liliopsida</taxon>
        <taxon>Poales</taxon>
        <taxon>Poaceae</taxon>
        <taxon>BOP clade</taxon>
        <taxon>Oryzoideae</taxon>
        <taxon>Oryzeae</taxon>
        <taxon>Oryzinae</taxon>
        <taxon>Oryza</taxon>
    </lineage>
</organism>
<name>A0A0E0BXK7_9ORYZ</name>
<dbReference type="GO" id="GO:0000145">
    <property type="term" value="C:exocyst"/>
    <property type="evidence" value="ECO:0007669"/>
    <property type="project" value="InterPro"/>
</dbReference>
<feature type="region of interest" description="Disordered" evidence="4">
    <location>
        <begin position="1"/>
        <end position="21"/>
    </location>
</feature>
<evidence type="ECO:0000259" key="5">
    <source>
        <dbReference type="Pfam" id="PF03081"/>
    </source>
</evidence>
<dbReference type="Gene3D" id="1.20.1280.170">
    <property type="entry name" value="Exocyst complex component Exo70"/>
    <property type="match status" value="1"/>
</dbReference>
<keyword evidence="3" id="KW-0653">Protein transport</keyword>
<evidence type="ECO:0000313" key="6">
    <source>
        <dbReference type="EnsemblPlants" id="OMERI01G04140.1"/>
    </source>
</evidence>
<sequence>MEASLALAGRPHQDGWSSGGYRDLMRRGGGMSRRPAVSFFPQISSAFGELGWSSDSSTASSPAPSTTSSNSCMSSPWGGGGSGRWWDSPAPAASGLHHDETLLHKWFSQLDVEWVLSMTLLELRANRSSSSLAGSVGHHGSSNDAFLLRLLRTKETAGNRSPPPVHEVVRFAEASILRMLAFVGAITLAALNDDDRRHHREPELLPGMLQLYGCISDASPTVLACFKEASDDLLASGSGSGKNEPRPALALDDTIFLQKRTKLSDAIWGMMEKVRASFLMDTFWQVSPDAADDASGVHETTVLMMNYIALVWRNGDVLKFILQDHHFRMFISDTEGFNSVANLITDMISCLRSKLEETSLLISDPGLRCIFLLNNWQLVLRRVGSMDLPSSYFLPFALGRGFREMVTDRETGAKDHIGVYPDDNDGGKDHIGVYLELVTKGAKGQYPEWSPKNAC</sequence>
<evidence type="ECO:0000256" key="4">
    <source>
        <dbReference type="SAM" id="MobiDB-lite"/>
    </source>
</evidence>
<keyword evidence="3" id="KW-0268">Exocytosis</keyword>
<dbReference type="PANTHER" id="PTHR12542:SF40">
    <property type="entry name" value="EXOCYST SUBUNIT EXO70 FAMILY PROTEIN"/>
    <property type="match status" value="1"/>
</dbReference>
<dbReference type="Pfam" id="PF03081">
    <property type="entry name" value="Exo70_C"/>
    <property type="match status" value="1"/>
</dbReference>
<dbReference type="STRING" id="40149.A0A0E0BXK7"/>
<proteinExistence type="inferred from homology"/>
<feature type="domain" description="Exocyst complex subunit Exo70 C-terminal" evidence="5">
    <location>
        <begin position="191"/>
        <end position="388"/>
    </location>
</feature>
<comment type="similarity">
    <text evidence="1 3">Belongs to the EXO70 family.</text>
</comment>
<evidence type="ECO:0000256" key="1">
    <source>
        <dbReference type="ARBA" id="ARBA00006756"/>
    </source>
</evidence>
<dbReference type="InterPro" id="IPR016159">
    <property type="entry name" value="Cullin_repeat-like_dom_sf"/>
</dbReference>
<accession>A0A0E0BXK7</accession>
<dbReference type="PANTHER" id="PTHR12542">
    <property type="entry name" value="EXOCYST COMPLEX PROTEIN EXO70"/>
    <property type="match status" value="1"/>
</dbReference>
<dbReference type="HOGENOM" id="CLU_026956_1_0_1"/>
<evidence type="ECO:0000256" key="2">
    <source>
        <dbReference type="ARBA" id="ARBA00022448"/>
    </source>
</evidence>
<evidence type="ECO:0000256" key="3">
    <source>
        <dbReference type="RuleBase" id="RU365026"/>
    </source>
</evidence>
<dbReference type="GO" id="GO:0015031">
    <property type="term" value="P:protein transport"/>
    <property type="evidence" value="ECO:0007669"/>
    <property type="project" value="UniProtKB-KW"/>
</dbReference>
<dbReference type="InterPro" id="IPR046364">
    <property type="entry name" value="Exo70_C"/>
</dbReference>
<dbReference type="EnsemblPlants" id="OMERI01G04140.1">
    <property type="protein sequence ID" value="OMERI01G04140.1"/>
    <property type="gene ID" value="OMERI01G04140"/>
</dbReference>
<dbReference type="eggNOG" id="KOG2344">
    <property type="taxonomic scope" value="Eukaryota"/>
</dbReference>
<dbReference type="GO" id="GO:0005546">
    <property type="term" value="F:phosphatidylinositol-4,5-bisphosphate binding"/>
    <property type="evidence" value="ECO:0007669"/>
    <property type="project" value="InterPro"/>
</dbReference>
<dbReference type="SUPFAM" id="SSF74788">
    <property type="entry name" value="Cullin repeat-like"/>
    <property type="match status" value="1"/>
</dbReference>
<dbReference type="InterPro" id="IPR004140">
    <property type="entry name" value="Exo70"/>
</dbReference>
<dbReference type="Proteomes" id="UP000008021">
    <property type="component" value="Chromosome 1"/>
</dbReference>
<keyword evidence="7" id="KW-1185">Reference proteome</keyword>
<reference evidence="6" key="1">
    <citation type="submission" date="2015-04" db="UniProtKB">
        <authorList>
            <consortium name="EnsemblPlants"/>
        </authorList>
    </citation>
    <scope>IDENTIFICATION</scope>
</reference>
<evidence type="ECO:0000313" key="7">
    <source>
        <dbReference type="Proteomes" id="UP000008021"/>
    </source>
</evidence>
<protein>
    <recommendedName>
        <fullName evidence="3">Exocyst subunit Exo70 family protein</fullName>
    </recommendedName>
</protein>
<keyword evidence="2 3" id="KW-0813">Transport</keyword>
<dbReference type="GO" id="GO:0006887">
    <property type="term" value="P:exocytosis"/>
    <property type="evidence" value="ECO:0007669"/>
    <property type="project" value="UniProtKB-KW"/>
</dbReference>
<dbReference type="Gramene" id="OMERI01G04140.1">
    <property type="protein sequence ID" value="OMERI01G04140.1"/>
    <property type="gene ID" value="OMERI01G04140"/>
</dbReference>